<dbReference type="Pfam" id="PF21834">
    <property type="entry name" value="DUF6894"/>
    <property type="match status" value="1"/>
</dbReference>
<dbReference type="Proteomes" id="UP000002256">
    <property type="component" value="Plasmid pR132503"/>
</dbReference>
<keyword evidence="2" id="KW-0614">Plasmid</keyword>
<gene>
    <name evidence="2" type="ordered locus">Rleg_5763</name>
</gene>
<protein>
    <recommendedName>
        <fullName evidence="1">DUF6894 domain-containing protein</fullName>
    </recommendedName>
</protein>
<name>C6B9G8_RHILS</name>
<dbReference type="AlphaFoldDB" id="C6B9G8"/>
<organism evidence="2 3">
    <name type="scientific">Rhizobium leguminosarum bv. trifolii (strain WSM1325)</name>
    <dbReference type="NCBI Taxonomy" id="395491"/>
    <lineage>
        <taxon>Bacteria</taxon>
        <taxon>Pseudomonadati</taxon>
        <taxon>Pseudomonadota</taxon>
        <taxon>Alphaproteobacteria</taxon>
        <taxon>Hyphomicrobiales</taxon>
        <taxon>Rhizobiaceae</taxon>
        <taxon>Rhizobium/Agrobacterium group</taxon>
        <taxon>Rhizobium</taxon>
    </lineage>
</organism>
<evidence type="ECO:0000259" key="1">
    <source>
        <dbReference type="Pfam" id="PF21834"/>
    </source>
</evidence>
<accession>C6B9G8</accession>
<proteinExistence type="predicted"/>
<dbReference type="HOGENOM" id="CLU_163135_2_1_5"/>
<evidence type="ECO:0000313" key="2">
    <source>
        <dbReference type="EMBL" id="ACS60556.1"/>
    </source>
</evidence>
<feature type="domain" description="DUF6894" evidence="1">
    <location>
        <begin position="3"/>
        <end position="72"/>
    </location>
</feature>
<geneLocation type="plasmid" evidence="2 3">
    <name>pR132503</name>
</geneLocation>
<evidence type="ECO:0000313" key="3">
    <source>
        <dbReference type="Proteomes" id="UP000002256"/>
    </source>
</evidence>
<dbReference type="EMBL" id="CP001625">
    <property type="protein sequence ID" value="ACS60556.1"/>
    <property type="molecule type" value="Genomic_DNA"/>
</dbReference>
<dbReference type="InterPro" id="IPR054189">
    <property type="entry name" value="DUF6894"/>
</dbReference>
<dbReference type="OrthoDB" id="8296556at2"/>
<reference evidence="2 3" key="1">
    <citation type="journal article" date="2010" name="Stand. Genomic Sci.">
        <title>Complete genome sequence of Rhizobium leguminosarum bv. trifolii strain WSM1325, an effective microsymbiont of annual Mediterranean clovers.</title>
        <authorList>
            <person name="Reeve W."/>
            <person name="O'Hara G."/>
            <person name="Chain P."/>
            <person name="Ardley J."/>
            <person name="Brau L."/>
            <person name="Nandesena K."/>
            <person name="Tiwari R."/>
            <person name="Copeland A."/>
            <person name="Nolan M."/>
            <person name="Han C."/>
            <person name="Brettin T."/>
            <person name="Land M."/>
            <person name="Ovchinikova G."/>
            <person name="Ivanova N."/>
            <person name="Mavromatis K."/>
            <person name="Markowitz V."/>
            <person name="Kyrpides N."/>
            <person name="Melino V."/>
            <person name="Denton M."/>
            <person name="Yates R."/>
            <person name="Howieson J."/>
        </authorList>
    </citation>
    <scope>NUCLEOTIDE SEQUENCE [LARGE SCALE GENOMIC DNA]</scope>
    <source>
        <strain evidence="3">WSM1325</strain>
        <plasmid evidence="3">Plasmid pR132503</plasmid>
    </source>
</reference>
<dbReference type="KEGG" id="rlg:Rleg_5763"/>
<sequence length="79" mass="8880">MPRFFFHILTRTNIIRDEEGTDLTDLGAARSEAIKDARGMMSMAIREGRDLSHRHIEICDAVGTLLLKVAFSEAYEPGD</sequence>